<name>A0A392P0R0_9FABA</name>
<protein>
    <submittedName>
        <fullName evidence="2">Uncharacterized protein</fullName>
    </submittedName>
</protein>
<proteinExistence type="predicted"/>
<dbReference type="Proteomes" id="UP000265520">
    <property type="component" value="Unassembled WGS sequence"/>
</dbReference>
<feature type="region of interest" description="Disordered" evidence="1">
    <location>
        <begin position="66"/>
        <end position="94"/>
    </location>
</feature>
<evidence type="ECO:0000256" key="1">
    <source>
        <dbReference type="SAM" id="MobiDB-lite"/>
    </source>
</evidence>
<evidence type="ECO:0000313" key="3">
    <source>
        <dbReference type="Proteomes" id="UP000265520"/>
    </source>
</evidence>
<reference evidence="2 3" key="1">
    <citation type="journal article" date="2018" name="Front. Plant Sci.">
        <title>Red Clover (Trifolium pratense) and Zigzag Clover (T. medium) - A Picture of Genomic Similarities and Differences.</title>
        <authorList>
            <person name="Dluhosova J."/>
            <person name="Istvanek J."/>
            <person name="Nedelnik J."/>
            <person name="Repkova J."/>
        </authorList>
    </citation>
    <scope>NUCLEOTIDE SEQUENCE [LARGE SCALE GENOMIC DNA]</scope>
    <source>
        <strain evidence="3">cv. 10/8</strain>
        <tissue evidence="2">Leaf</tissue>
    </source>
</reference>
<sequence>MEETGPSRPGGKGATASVRRAKEKALEERGVARSVGVWLGNSLRLSHMVTLSLWLSHNMMLVPMAEAQPDPAPATEEDDGVPMAEAQPDPAPAA</sequence>
<dbReference type="EMBL" id="LXQA010057522">
    <property type="protein sequence ID" value="MCI05100.1"/>
    <property type="molecule type" value="Genomic_DNA"/>
</dbReference>
<accession>A0A392P0R0</accession>
<keyword evidence="3" id="KW-1185">Reference proteome</keyword>
<organism evidence="2 3">
    <name type="scientific">Trifolium medium</name>
    <dbReference type="NCBI Taxonomy" id="97028"/>
    <lineage>
        <taxon>Eukaryota</taxon>
        <taxon>Viridiplantae</taxon>
        <taxon>Streptophyta</taxon>
        <taxon>Embryophyta</taxon>
        <taxon>Tracheophyta</taxon>
        <taxon>Spermatophyta</taxon>
        <taxon>Magnoliopsida</taxon>
        <taxon>eudicotyledons</taxon>
        <taxon>Gunneridae</taxon>
        <taxon>Pentapetalae</taxon>
        <taxon>rosids</taxon>
        <taxon>fabids</taxon>
        <taxon>Fabales</taxon>
        <taxon>Fabaceae</taxon>
        <taxon>Papilionoideae</taxon>
        <taxon>50 kb inversion clade</taxon>
        <taxon>NPAAA clade</taxon>
        <taxon>Hologalegina</taxon>
        <taxon>IRL clade</taxon>
        <taxon>Trifolieae</taxon>
        <taxon>Trifolium</taxon>
    </lineage>
</organism>
<comment type="caution">
    <text evidence="2">The sequence shown here is derived from an EMBL/GenBank/DDBJ whole genome shotgun (WGS) entry which is preliminary data.</text>
</comment>
<dbReference type="AlphaFoldDB" id="A0A392P0R0"/>
<evidence type="ECO:0000313" key="2">
    <source>
        <dbReference type="EMBL" id="MCI05100.1"/>
    </source>
</evidence>